<dbReference type="RefSeq" id="WP_042518366.1">
    <property type="nucleotide sequence ID" value="NZ_JXQK01000045.1"/>
</dbReference>
<name>A0A0D0IVE7_9BACT</name>
<dbReference type="STRING" id="1602171.ST44_04295"/>
<keyword evidence="1" id="KW-0812">Transmembrane</keyword>
<dbReference type="AlphaFoldDB" id="A0A0D0IVE7"/>
<dbReference type="InterPro" id="IPR021215">
    <property type="entry name" value="DUF2752"/>
</dbReference>
<feature type="transmembrane region" description="Helical" evidence="1">
    <location>
        <begin position="68"/>
        <end position="87"/>
    </location>
</feature>
<sequence>MAYSKRIYIIIGITAVILGGLFLVDPSNAVYAPKCPMKLITGLSCPACGIQRFLHALLHGEPMAALRYNYYLAFSLPYALLFIVEWAMPHGKRRDALARVIEDRCVVWFYIITFFIWMIVRNILGI</sequence>
<dbReference type="Proteomes" id="UP000032046">
    <property type="component" value="Unassembled WGS sequence"/>
</dbReference>
<evidence type="ECO:0000313" key="3">
    <source>
        <dbReference type="Proteomes" id="UP000032046"/>
    </source>
</evidence>
<evidence type="ECO:0000313" key="2">
    <source>
        <dbReference type="EMBL" id="KIP63297.1"/>
    </source>
</evidence>
<feature type="transmembrane region" description="Helical" evidence="1">
    <location>
        <begin position="7"/>
        <end position="24"/>
    </location>
</feature>
<reference evidence="2 3" key="1">
    <citation type="submission" date="2015-01" db="EMBL/GenBank/DDBJ databases">
        <title>Comparative genomics of non-oral Prevotella species.</title>
        <authorList>
            <person name="Accetto T."/>
            <person name="Nograsek B."/>
            <person name="Avgustin G."/>
        </authorList>
    </citation>
    <scope>NUCLEOTIDE SEQUENCE [LARGE SCALE GENOMIC DNA]</scope>
    <source>
        <strain evidence="2 3">P5-119</strain>
    </source>
</reference>
<comment type="caution">
    <text evidence="2">The sequence shown here is derived from an EMBL/GenBank/DDBJ whole genome shotgun (WGS) entry which is preliminary data.</text>
</comment>
<feature type="transmembrane region" description="Helical" evidence="1">
    <location>
        <begin position="107"/>
        <end position="124"/>
    </location>
</feature>
<dbReference type="EMBL" id="JXQK01000045">
    <property type="protein sequence ID" value="KIP63297.1"/>
    <property type="molecule type" value="Genomic_DNA"/>
</dbReference>
<keyword evidence="1" id="KW-1133">Transmembrane helix</keyword>
<proteinExistence type="predicted"/>
<keyword evidence="1" id="KW-0472">Membrane</keyword>
<organism evidence="2 3">
    <name type="scientific">Prevotella pectinovora</name>
    <dbReference type="NCBI Taxonomy" id="1602169"/>
    <lineage>
        <taxon>Bacteria</taxon>
        <taxon>Pseudomonadati</taxon>
        <taxon>Bacteroidota</taxon>
        <taxon>Bacteroidia</taxon>
        <taxon>Bacteroidales</taxon>
        <taxon>Prevotellaceae</taxon>
        <taxon>Prevotella</taxon>
    </lineage>
</organism>
<dbReference type="Pfam" id="PF10825">
    <property type="entry name" value="DUF2752"/>
    <property type="match status" value="1"/>
</dbReference>
<protein>
    <submittedName>
        <fullName evidence="2">Contig45, whole genome shotgun sequence</fullName>
    </submittedName>
</protein>
<evidence type="ECO:0000256" key="1">
    <source>
        <dbReference type="SAM" id="Phobius"/>
    </source>
</evidence>
<gene>
    <name evidence="2" type="ORF">ST44_04295</name>
</gene>
<accession>A0A0D0IVE7</accession>
<keyword evidence="3" id="KW-1185">Reference proteome</keyword>